<accession>A0ABQ2D1L8</accession>
<dbReference type="RefSeq" id="WP_189002650.1">
    <property type="nucleotide sequence ID" value="NZ_BMOD01000006.1"/>
</dbReference>
<gene>
    <name evidence="1" type="ORF">GCM10008938_21100</name>
</gene>
<comment type="caution">
    <text evidence="1">The sequence shown here is derived from an EMBL/GenBank/DDBJ whole genome shotgun (WGS) entry which is preliminary data.</text>
</comment>
<keyword evidence="2" id="KW-1185">Reference proteome</keyword>
<dbReference type="Proteomes" id="UP000632222">
    <property type="component" value="Unassembled WGS sequence"/>
</dbReference>
<evidence type="ECO:0000313" key="1">
    <source>
        <dbReference type="EMBL" id="GGJ34682.1"/>
    </source>
</evidence>
<name>A0ABQ2D1L8_9DEIO</name>
<dbReference type="EMBL" id="BMOD01000006">
    <property type="protein sequence ID" value="GGJ34682.1"/>
    <property type="molecule type" value="Genomic_DNA"/>
</dbReference>
<sequence length="97" mass="11214">MDTFLQQKPEILGLDFRSDAILGLVVTIRFQDRHLICLGVQQLQVLASPLVLPFSPLLMIYPQHHDNPDEMLYTIKDDQGKFISLFCEKFEFSEVAF</sequence>
<protein>
    <submittedName>
        <fullName evidence="1">Uncharacterized protein</fullName>
    </submittedName>
</protein>
<organism evidence="1 2">
    <name type="scientific">Deinococcus roseus</name>
    <dbReference type="NCBI Taxonomy" id="392414"/>
    <lineage>
        <taxon>Bacteria</taxon>
        <taxon>Thermotogati</taxon>
        <taxon>Deinococcota</taxon>
        <taxon>Deinococci</taxon>
        <taxon>Deinococcales</taxon>
        <taxon>Deinococcaceae</taxon>
        <taxon>Deinococcus</taxon>
    </lineage>
</organism>
<evidence type="ECO:0000313" key="2">
    <source>
        <dbReference type="Proteomes" id="UP000632222"/>
    </source>
</evidence>
<proteinExistence type="predicted"/>
<reference evidence="2" key="1">
    <citation type="journal article" date="2019" name="Int. J. Syst. Evol. Microbiol.">
        <title>The Global Catalogue of Microorganisms (GCM) 10K type strain sequencing project: providing services to taxonomists for standard genome sequencing and annotation.</title>
        <authorList>
            <consortium name="The Broad Institute Genomics Platform"/>
            <consortium name="The Broad Institute Genome Sequencing Center for Infectious Disease"/>
            <person name="Wu L."/>
            <person name="Ma J."/>
        </authorList>
    </citation>
    <scope>NUCLEOTIDE SEQUENCE [LARGE SCALE GENOMIC DNA]</scope>
    <source>
        <strain evidence="2">JCM 14370</strain>
    </source>
</reference>